<protein>
    <submittedName>
        <fullName evidence="1">Uncharacterized protein</fullName>
    </submittedName>
</protein>
<reference evidence="2 4" key="2">
    <citation type="submission" date="2019-08" db="EMBL/GenBank/DDBJ databases">
        <title>Genome of Algoriphagus ratkowskyi IC026.</title>
        <authorList>
            <person name="Bowman J.P."/>
        </authorList>
    </citation>
    <scope>NUCLEOTIDE SEQUENCE [LARGE SCALE GENOMIC DNA]</scope>
    <source>
        <strain evidence="2 4">IC026</strain>
    </source>
</reference>
<keyword evidence="4" id="KW-1185">Reference proteome</keyword>
<dbReference type="AlphaFoldDB" id="A0A2W7RAJ7"/>
<organism evidence="1 3">
    <name type="scientific">Algoriphagus ratkowskyi</name>
    <dbReference type="NCBI Taxonomy" id="57028"/>
    <lineage>
        <taxon>Bacteria</taxon>
        <taxon>Pseudomonadati</taxon>
        <taxon>Bacteroidota</taxon>
        <taxon>Cytophagia</taxon>
        <taxon>Cytophagales</taxon>
        <taxon>Cyclobacteriaceae</taxon>
        <taxon>Algoriphagus</taxon>
    </lineage>
</organism>
<dbReference type="OrthoDB" id="129521at2"/>
<evidence type="ECO:0000313" key="1">
    <source>
        <dbReference type="EMBL" id="PZX57031.1"/>
    </source>
</evidence>
<proteinExistence type="predicted"/>
<dbReference type="Proteomes" id="UP000321927">
    <property type="component" value="Unassembled WGS sequence"/>
</dbReference>
<dbReference type="EMBL" id="QKZU01000007">
    <property type="protein sequence ID" value="PZX57031.1"/>
    <property type="molecule type" value="Genomic_DNA"/>
</dbReference>
<dbReference type="RefSeq" id="WP_086501483.1">
    <property type="nucleotide sequence ID" value="NZ_MSSV01000008.1"/>
</dbReference>
<name>A0A2W7RAJ7_9BACT</name>
<accession>A0A2W7RAJ7</accession>
<dbReference type="EMBL" id="VORV01000001">
    <property type="protein sequence ID" value="TXD79933.1"/>
    <property type="molecule type" value="Genomic_DNA"/>
</dbReference>
<gene>
    <name evidence="2" type="ORF">ESW18_02030</name>
    <name evidence="1" type="ORF">LV84_02162</name>
</gene>
<evidence type="ECO:0000313" key="4">
    <source>
        <dbReference type="Proteomes" id="UP000321927"/>
    </source>
</evidence>
<dbReference type="Proteomes" id="UP000249115">
    <property type="component" value="Unassembled WGS sequence"/>
</dbReference>
<reference evidence="1 3" key="1">
    <citation type="submission" date="2018-06" db="EMBL/GenBank/DDBJ databases">
        <title>Genomic Encyclopedia of Archaeal and Bacterial Type Strains, Phase II (KMG-II): from individual species to whole genera.</title>
        <authorList>
            <person name="Goeker M."/>
        </authorList>
    </citation>
    <scope>NUCLEOTIDE SEQUENCE [LARGE SCALE GENOMIC DNA]</scope>
    <source>
        <strain evidence="1 3">DSM 22686</strain>
    </source>
</reference>
<sequence length="91" mass="10419">MAKVIITAKVEDSVKWEEGFRTHGELFKRQTCVNPIHISINDENEVALIFEPKNLETFMHILETEGPGAMANDGVLRETVKLFVMDKEFQI</sequence>
<evidence type="ECO:0000313" key="2">
    <source>
        <dbReference type="EMBL" id="TXD79933.1"/>
    </source>
</evidence>
<comment type="caution">
    <text evidence="1">The sequence shown here is derived from an EMBL/GenBank/DDBJ whole genome shotgun (WGS) entry which is preliminary data.</text>
</comment>
<evidence type="ECO:0000313" key="3">
    <source>
        <dbReference type="Proteomes" id="UP000249115"/>
    </source>
</evidence>